<feature type="non-terminal residue" evidence="5">
    <location>
        <position position="1"/>
    </location>
</feature>
<feature type="compositionally biased region" description="Polar residues" evidence="2">
    <location>
        <begin position="232"/>
        <end position="246"/>
    </location>
</feature>
<evidence type="ECO:0000256" key="1">
    <source>
        <dbReference type="PROSITE-ProRule" id="PRU00206"/>
    </source>
</evidence>
<feature type="compositionally biased region" description="Basic and acidic residues" evidence="2">
    <location>
        <begin position="192"/>
        <end position="201"/>
    </location>
</feature>
<evidence type="ECO:0000313" key="6">
    <source>
        <dbReference type="Proteomes" id="UP001482620"/>
    </source>
</evidence>
<dbReference type="EMBL" id="JAHRIQ010106293">
    <property type="protein sequence ID" value="MEQ2256022.1"/>
    <property type="molecule type" value="Genomic_DNA"/>
</dbReference>
<dbReference type="PROSITE" id="PS00652">
    <property type="entry name" value="TNFR_NGFR_1"/>
    <property type="match status" value="1"/>
</dbReference>
<protein>
    <recommendedName>
        <fullName evidence="4">TNFR-Cys domain-containing protein</fullName>
    </recommendedName>
</protein>
<name>A0ABV0VFG9_9TELE</name>
<feature type="region of interest" description="Disordered" evidence="2">
    <location>
        <begin position="188"/>
        <end position="253"/>
    </location>
</feature>
<feature type="repeat" description="TNFR-Cys" evidence="1">
    <location>
        <begin position="17"/>
        <end position="59"/>
    </location>
</feature>
<keyword evidence="1" id="KW-1015">Disulfide bond</keyword>
<proteinExistence type="predicted"/>
<keyword evidence="6" id="KW-1185">Reference proteome</keyword>
<evidence type="ECO:0000256" key="3">
    <source>
        <dbReference type="SAM" id="Phobius"/>
    </source>
</evidence>
<dbReference type="InterPro" id="IPR008063">
    <property type="entry name" value="Fas_rcpt"/>
</dbReference>
<sequence>SRVKTDCTAFRPTSCLPCADGTYMDLPNGEKRCSPCSTCDSGAGLMVKQRCSLTEDTVCEPMEGFFCTDPKSGGCGVAQKHRSCEPGQYISKKGTASTDTDCSDCFSGTFSNGTMLSCQQHRQCEKENLQLIKAGTASTDAECGEKGSNITRIVISVMVVFLVLGMIVAVYLLWKYKIITIPAVNCTKQQKPQREDTEGAEHSNPLTTTVGRGEAGAYLQQSMGGRRGHPGQVTSPSQGNTQTTKHGQSRKTN</sequence>
<evidence type="ECO:0000313" key="5">
    <source>
        <dbReference type="EMBL" id="MEQ2256022.1"/>
    </source>
</evidence>
<dbReference type="InterPro" id="IPR001368">
    <property type="entry name" value="TNFR/NGFR_Cys_rich_reg"/>
</dbReference>
<dbReference type="Gene3D" id="2.10.50.10">
    <property type="entry name" value="Tumor Necrosis Factor Receptor, subunit A, domain 2"/>
    <property type="match status" value="3"/>
</dbReference>
<dbReference type="SUPFAM" id="SSF57586">
    <property type="entry name" value="TNF receptor-like"/>
    <property type="match status" value="2"/>
</dbReference>
<dbReference type="Pfam" id="PF00020">
    <property type="entry name" value="TNFR_c6"/>
    <property type="match status" value="1"/>
</dbReference>
<comment type="caution">
    <text evidence="5">The sequence shown here is derived from an EMBL/GenBank/DDBJ whole genome shotgun (WGS) entry which is preliminary data.</text>
</comment>
<dbReference type="SMART" id="SM00208">
    <property type="entry name" value="TNFR"/>
    <property type="match status" value="3"/>
</dbReference>
<gene>
    <name evidence="5" type="ORF">ILYODFUR_019941</name>
</gene>
<feature type="transmembrane region" description="Helical" evidence="3">
    <location>
        <begin position="153"/>
        <end position="174"/>
    </location>
</feature>
<feature type="disulfide bond" evidence="1">
    <location>
        <begin position="18"/>
        <end position="33"/>
    </location>
</feature>
<evidence type="ECO:0000259" key="4">
    <source>
        <dbReference type="PROSITE" id="PS50050"/>
    </source>
</evidence>
<dbReference type="CDD" id="cd13405">
    <property type="entry name" value="TNFRSF14_teleost"/>
    <property type="match status" value="1"/>
</dbReference>
<dbReference type="Proteomes" id="UP001482620">
    <property type="component" value="Unassembled WGS sequence"/>
</dbReference>
<keyword evidence="3" id="KW-0812">Transmembrane</keyword>
<feature type="domain" description="TNFR-Cys" evidence="4">
    <location>
        <begin position="17"/>
        <end position="59"/>
    </location>
</feature>
<dbReference type="CDD" id="cd00185">
    <property type="entry name" value="TNFRSF"/>
    <property type="match status" value="1"/>
</dbReference>
<comment type="caution">
    <text evidence="1">Lacks conserved residue(s) required for the propagation of feature annotation.</text>
</comment>
<dbReference type="PROSITE" id="PS50050">
    <property type="entry name" value="TNFR_NGFR_2"/>
    <property type="match status" value="1"/>
</dbReference>
<dbReference type="PRINTS" id="PR01680">
    <property type="entry name" value="TNFACTORR6"/>
</dbReference>
<dbReference type="PANTHER" id="PTHR46838">
    <property type="entry name" value="TUMOR NECROSIS FACTOR RECEPTOR SUPERFAMILY MEMBER 14"/>
    <property type="match status" value="1"/>
</dbReference>
<evidence type="ECO:0000256" key="2">
    <source>
        <dbReference type="SAM" id="MobiDB-lite"/>
    </source>
</evidence>
<keyword evidence="3" id="KW-0472">Membrane</keyword>
<reference evidence="5 6" key="1">
    <citation type="submission" date="2021-06" db="EMBL/GenBank/DDBJ databases">
        <authorList>
            <person name="Palmer J.M."/>
        </authorList>
    </citation>
    <scope>NUCLEOTIDE SEQUENCE [LARGE SCALE GENOMIC DNA]</scope>
    <source>
        <strain evidence="6">if_2019</strain>
        <tissue evidence="5">Muscle</tissue>
    </source>
</reference>
<keyword evidence="3" id="KW-1133">Transmembrane helix</keyword>
<organism evidence="5 6">
    <name type="scientific">Ilyodon furcidens</name>
    <name type="common">goldbreast splitfin</name>
    <dbReference type="NCBI Taxonomy" id="33524"/>
    <lineage>
        <taxon>Eukaryota</taxon>
        <taxon>Metazoa</taxon>
        <taxon>Chordata</taxon>
        <taxon>Craniata</taxon>
        <taxon>Vertebrata</taxon>
        <taxon>Euteleostomi</taxon>
        <taxon>Actinopterygii</taxon>
        <taxon>Neopterygii</taxon>
        <taxon>Teleostei</taxon>
        <taxon>Neoteleostei</taxon>
        <taxon>Acanthomorphata</taxon>
        <taxon>Ovalentaria</taxon>
        <taxon>Atherinomorphae</taxon>
        <taxon>Cyprinodontiformes</taxon>
        <taxon>Goodeidae</taxon>
        <taxon>Ilyodon</taxon>
    </lineage>
</organism>
<dbReference type="PANTHER" id="PTHR46838:SF1">
    <property type="entry name" value="TUMOR NECROSIS FACTOR RECEPTOR SUPERFAMILY MEMBER 14"/>
    <property type="match status" value="1"/>
</dbReference>
<accession>A0ABV0VFG9</accession>